<proteinExistence type="inferred from homology"/>
<dbReference type="GO" id="GO:0005886">
    <property type="term" value="C:plasma membrane"/>
    <property type="evidence" value="ECO:0007669"/>
    <property type="project" value="UniProtKB-SubCell"/>
</dbReference>
<dbReference type="InterPro" id="IPR035906">
    <property type="entry name" value="MetI-like_sf"/>
</dbReference>
<keyword evidence="4 7" id="KW-0812">Transmembrane</keyword>
<feature type="transmembrane region" description="Helical" evidence="7">
    <location>
        <begin position="205"/>
        <end position="225"/>
    </location>
</feature>
<dbReference type="Proteomes" id="UP000263094">
    <property type="component" value="Unassembled WGS sequence"/>
</dbReference>
<dbReference type="PROSITE" id="PS50928">
    <property type="entry name" value="ABC_TM1"/>
    <property type="match status" value="1"/>
</dbReference>
<comment type="subcellular location">
    <subcellularLocation>
        <location evidence="1 7">Cell membrane</location>
        <topology evidence="1 7">Multi-pass membrane protein</topology>
    </subcellularLocation>
</comment>
<dbReference type="OrthoDB" id="9804439at2"/>
<comment type="similarity">
    <text evidence="7">Belongs to the binding-protein-dependent transport system permease family.</text>
</comment>
<organism evidence="9 10">
    <name type="scientific">Streptomyces triticagri</name>
    <dbReference type="NCBI Taxonomy" id="2293568"/>
    <lineage>
        <taxon>Bacteria</taxon>
        <taxon>Bacillati</taxon>
        <taxon>Actinomycetota</taxon>
        <taxon>Actinomycetes</taxon>
        <taxon>Kitasatosporales</taxon>
        <taxon>Streptomycetaceae</taxon>
        <taxon>Streptomyces</taxon>
    </lineage>
</organism>
<feature type="transmembrane region" description="Helical" evidence="7">
    <location>
        <begin position="135"/>
        <end position="153"/>
    </location>
</feature>
<evidence type="ECO:0000256" key="1">
    <source>
        <dbReference type="ARBA" id="ARBA00004651"/>
    </source>
</evidence>
<dbReference type="AlphaFoldDB" id="A0A372M3L5"/>
<keyword evidence="3" id="KW-1003">Cell membrane</keyword>
<feature type="transmembrane region" description="Helical" evidence="7">
    <location>
        <begin position="58"/>
        <end position="82"/>
    </location>
</feature>
<dbReference type="EMBL" id="QUAK01000105">
    <property type="protein sequence ID" value="RFU85053.1"/>
    <property type="molecule type" value="Genomic_DNA"/>
</dbReference>
<dbReference type="CDD" id="cd06261">
    <property type="entry name" value="TM_PBP2"/>
    <property type="match status" value="1"/>
</dbReference>
<name>A0A372M3L5_9ACTN</name>
<keyword evidence="2 7" id="KW-0813">Transport</keyword>
<evidence type="ECO:0000256" key="4">
    <source>
        <dbReference type="ARBA" id="ARBA00022692"/>
    </source>
</evidence>
<keyword evidence="10" id="KW-1185">Reference proteome</keyword>
<keyword evidence="6 7" id="KW-0472">Membrane</keyword>
<keyword evidence="5 7" id="KW-1133">Transmembrane helix</keyword>
<accession>A0A372M3L5</accession>
<evidence type="ECO:0000256" key="7">
    <source>
        <dbReference type="RuleBase" id="RU363032"/>
    </source>
</evidence>
<evidence type="ECO:0000256" key="3">
    <source>
        <dbReference type="ARBA" id="ARBA00022475"/>
    </source>
</evidence>
<dbReference type="SUPFAM" id="SSF161098">
    <property type="entry name" value="MetI-like"/>
    <property type="match status" value="1"/>
</dbReference>
<sequence length="277" mass="29801">MAPALLLLTVFFAGPIGWTFYAAFTDSALTGPGAADTMFVGFDNFTQLFSDPRFWDSVLLTVVFVFFSAIVGQNLLGLFLALVMRGRARAARGAVGAIVVAAWVIPEIVAGYVWFAFLSDDGTLNSLLRGLGLEGTSWLVMTPMLAVILANVWRGTAFSMLVYSAALSEVPTDLLEAASVDGAGPLRRLWHIVLPLIKRTMVSNLMLVTLQTLSLFTLIFVMTAGGPGTKSQTLPLYMYEQAFKLFQIGYGTAVALVLLSIGAVAGLVYVRVLKVEV</sequence>
<feature type="domain" description="ABC transmembrane type-1" evidence="8">
    <location>
        <begin position="59"/>
        <end position="269"/>
    </location>
</feature>
<evidence type="ECO:0000256" key="6">
    <source>
        <dbReference type="ARBA" id="ARBA00023136"/>
    </source>
</evidence>
<comment type="caution">
    <text evidence="9">The sequence shown here is derived from an EMBL/GenBank/DDBJ whole genome shotgun (WGS) entry which is preliminary data.</text>
</comment>
<evidence type="ECO:0000256" key="2">
    <source>
        <dbReference type="ARBA" id="ARBA00022448"/>
    </source>
</evidence>
<evidence type="ECO:0000313" key="10">
    <source>
        <dbReference type="Proteomes" id="UP000263094"/>
    </source>
</evidence>
<evidence type="ECO:0000256" key="5">
    <source>
        <dbReference type="ARBA" id="ARBA00022989"/>
    </source>
</evidence>
<protein>
    <submittedName>
        <fullName evidence="9">Sugar ABC transporter permease</fullName>
    </submittedName>
</protein>
<evidence type="ECO:0000313" key="9">
    <source>
        <dbReference type="EMBL" id="RFU85053.1"/>
    </source>
</evidence>
<dbReference type="Gene3D" id="1.10.3720.10">
    <property type="entry name" value="MetI-like"/>
    <property type="match status" value="1"/>
</dbReference>
<dbReference type="PANTHER" id="PTHR43005">
    <property type="entry name" value="BLR7065 PROTEIN"/>
    <property type="match status" value="1"/>
</dbReference>
<feature type="transmembrane region" description="Helical" evidence="7">
    <location>
        <begin position="94"/>
        <end position="115"/>
    </location>
</feature>
<gene>
    <name evidence="9" type="ORF">DY218_19510</name>
</gene>
<evidence type="ECO:0000259" key="8">
    <source>
        <dbReference type="PROSITE" id="PS50928"/>
    </source>
</evidence>
<dbReference type="PANTHER" id="PTHR43005:SF1">
    <property type="entry name" value="SPERMIDINE_PUTRESCINE TRANSPORT SYSTEM PERMEASE PROTEIN"/>
    <property type="match status" value="1"/>
</dbReference>
<dbReference type="Pfam" id="PF00528">
    <property type="entry name" value="BPD_transp_1"/>
    <property type="match status" value="1"/>
</dbReference>
<reference evidence="9 10" key="1">
    <citation type="submission" date="2018-08" db="EMBL/GenBank/DDBJ databases">
        <title>Isolation, diversity and antifungal activity of Actinobacteria from wheat.</title>
        <authorList>
            <person name="Han C."/>
        </authorList>
    </citation>
    <scope>NUCLEOTIDE SEQUENCE [LARGE SCALE GENOMIC DNA]</scope>
    <source>
        <strain evidence="9 10">NEAU-YY421</strain>
    </source>
</reference>
<dbReference type="GO" id="GO:0055085">
    <property type="term" value="P:transmembrane transport"/>
    <property type="evidence" value="ECO:0007669"/>
    <property type="project" value="InterPro"/>
</dbReference>
<feature type="transmembrane region" description="Helical" evidence="7">
    <location>
        <begin position="245"/>
        <end position="270"/>
    </location>
</feature>
<dbReference type="InterPro" id="IPR000515">
    <property type="entry name" value="MetI-like"/>
</dbReference>